<reference evidence="3" key="1">
    <citation type="submission" date="2016-09" db="EMBL/GenBank/DDBJ databases">
        <authorList>
            <person name="Varghese N."/>
            <person name="Submissions S."/>
        </authorList>
    </citation>
    <scope>NUCLEOTIDE SEQUENCE [LARGE SCALE GENOMIC DNA]</scope>
    <source>
        <strain evidence="3">ANC 3699</strain>
    </source>
</reference>
<accession>A0A1G6GVH6</accession>
<keyword evidence="1" id="KW-1133">Transmembrane helix</keyword>
<protein>
    <submittedName>
        <fullName evidence="2">Uncharacterized protein</fullName>
    </submittedName>
</protein>
<dbReference type="Proteomes" id="UP000242317">
    <property type="component" value="Unassembled WGS sequence"/>
</dbReference>
<evidence type="ECO:0000256" key="1">
    <source>
        <dbReference type="SAM" id="Phobius"/>
    </source>
</evidence>
<keyword evidence="1" id="KW-0812">Transmembrane</keyword>
<name>A0A1G6GVH6_9GAMM</name>
<keyword evidence="3" id="KW-1185">Reference proteome</keyword>
<keyword evidence="1" id="KW-0472">Membrane</keyword>
<sequence>MKKNVTLFTHVDFAQLSKQHLLKLTDYAQHILVAMLILMMLAWGLSSAQRPINAQQQQHLHALMTQGLYPDSKEAALYLFEQARSTQTAVNQFQYFKLLRVHHKGQQRIHFQQAVEAEQMHN</sequence>
<organism evidence="2 3">
    <name type="scientific">Acinetobacter marinus</name>
    <dbReference type="NCBI Taxonomy" id="281375"/>
    <lineage>
        <taxon>Bacteria</taxon>
        <taxon>Pseudomonadati</taxon>
        <taxon>Pseudomonadota</taxon>
        <taxon>Gammaproteobacteria</taxon>
        <taxon>Moraxellales</taxon>
        <taxon>Moraxellaceae</taxon>
        <taxon>Acinetobacter</taxon>
    </lineage>
</organism>
<dbReference type="AlphaFoldDB" id="A0A1G6GVH6"/>
<gene>
    <name evidence="2" type="ORF">SAMN05421749_101440</name>
</gene>
<feature type="transmembrane region" description="Helical" evidence="1">
    <location>
        <begin position="27"/>
        <end position="45"/>
    </location>
</feature>
<dbReference type="RefSeq" id="WP_092615296.1">
    <property type="nucleotide sequence ID" value="NZ_FMYK01000001.1"/>
</dbReference>
<dbReference type="EMBL" id="FMYK01000001">
    <property type="protein sequence ID" value="SDB85695.1"/>
    <property type="molecule type" value="Genomic_DNA"/>
</dbReference>
<proteinExistence type="predicted"/>
<dbReference type="OrthoDB" id="6692917at2"/>
<evidence type="ECO:0000313" key="2">
    <source>
        <dbReference type="EMBL" id="SDB85695.1"/>
    </source>
</evidence>
<evidence type="ECO:0000313" key="3">
    <source>
        <dbReference type="Proteomes" id="UP000242317"/>
    </source>
</evidence>